<evidence type="ECO:0000313" key="1">
    <source>
        <dbReference type="EMBL" id="OMO49955.1"/>
    </source>
</evidence>
<protein>
    <submittedName>
        <fullName evidence="1">Uncharacterized protein</fullName>
    </submittedName>
</protein>
<dbReference type="OrthoDB" id="10553611at2759"/>
<dbReference type="EMBL" id="AWWV01016328">
    <property type="protein sequence ID" value="OMO49955.1"/>
    <property type="molecule type" value="Genomic_DNA"/>
</dbReference>
<dbReference type="Gramene" id="OMO49955">
    <property type="protein sequence ID" value="OMO49955"/>
    <property type="gene ID" value="CCACVL1_30737"/>
</dbReference>
<accession>A0A1R3FVZ4</accession>
<dbReference type="Proteomes" id="UP000188268">
    <property type="component" value="Unassembled WGS sequence"/>
</dbReference>
<sequence>MSSFGTAARSVLRSGSACNAAARLLRGEAIEDTERLSTIKELLFNVMKGNNDFKTPRTCTSSSGQMLFADRDFERPKSESLIFESTKQPHVTLLDCSDRDYTVVTISNNKFKFYREILNGFHVLNAARYRIGNDELPEWRPSWGLTITSGWKSGYWGTDWKFEFWNFVV</sequence>
<reference evidence="1 2" key="1">
    <citation type="submission" date="2013-09" db="EMBL/GenBank/DDBJ databases">
        <title>Corchorus capsularis genome sequencing.</title>
        <authorList>
            <person name="Alam M."/>
            <person name="Haque M.S."/>
            <person name="Islam M.S."/>
            <person name="Emdad E.M."/>
            <person name="Islam M.M."/>
            <person name="Ahmed B."/>
            <person name="Halim A."/>
            <person name="Hossen Q.M.M."/>
            <person name="Hossain M.Z."/>
            <person name="Ahmed R."/>
            <person name="Khan M.M."/>
            <person name="Islam R."/>
            <person name="Rashid M.M."/>
            <person name="Khan S.A."/>
            <person name="Rahman M.S."/>
            <person name="Alam M."/>
        </authorList>
    </citation>
    <scope>NUCLEOTIDE SEQUENCE [LARGE SCALE GENOMIC DNA]</scope>
    <source>
        <strain evidence="2">cv. CVL-1</strain>
        <tissue evidence="1">Whole seedling</tissue>
    </source>
</reference>
<name>A0A1R3FVZ4_COCAP</name>
<dbReference type="AlphaFoldDB" id="A0A1R3FVZ4"/>
<gene>
    <name evidence="1" type="ORF">CCACVL1_30737</name>
</gene>
<keyword evidence="2" id="KW-1185">Reference proteome</keyword>
<proteinExistence type="predicted"/>
<comment type="caution">
    <text evidence="1">The sequence shown here is derived from an EMBL/GenBank/DDBJ whole genome shotgun (WGS) entry which is preliminary data.</text>
</comment>
<evidence type="ECO:0000313" key="2">
    <source>
        <dbReference type="Proteomes" id="UP000188268"/>
    </source>
</evidence>
<dbReference type="STRING" id="210143.A0A1R3FVZ4"/>
<organism evidence="1 2">
    <name type="scientific">Corchorus capsularis</name>
    <name type="common">Jute</name>
    <dbReference type="NCBI Taxonomy" id="210143"/>
    <lineage>
        <taxon>Eukaryota</taxon>
        <taxon>Viridiplantae</taxon>
        <taxon>Streptophyta</taxon>
        <taxon>Embryophyta</taxon>
        <taxon>Tracheophyta</taxon>
        <taxon>Spermatophyta</taxon>
        <taxon>Magnoliopsida</taxon>
        <taxon>eudicotyledons</taxon>
        <taxon>Gunneridae</taxon>
        <taxon>Pentapetalae</taxon>
        <taxon>rosids</taxon>
        <taxon>malvids</taxon>
        <taxon>Malvales</taxon>
        <taxon>Malvaceae</taxon>
        <taxon>Grewioideae</taxon>
        <taxon>Apeibeae</taxon>
        <taxon>Corchorus</taxon>
    </lineage>
</organism>